<keyword evidence="2" id="KW-1185">Reference proteome</keyword>
<evidence type="ECO:0000313" key="2">
    <source>
        <dbReference type="Proteomes" id="UP000612282"/>
    </source>
</evidence>
<name>A0ABQ3WZV2_9ACTN</name>
<organism evidence="1 2">
    <name type="scientific">Actinoplanes couchii</name>
    <dbReference type="NCBI Taxonomy" id="403638"/>
    <lineage>
        <taxon>Bacteria</taxon>
        <taxon>Bacillati</taxon>
        <taxon>Actinomycetota</taxon>
        <taxon>Actinomycetes</taxon>
        <taxon>Micromonosporales</taxon>
        <taxon>Micromonosporaceae</taxon>
        <taxon>Actinoplanes</taxon>
    </lineage>
</organism>
<dbReference type="RefSeq" id="WP_203792618.1">
    <property type="nucleotide sequence ID" value="NZ_BAAAQE010000090.1"/>
</dbReference>
<comment type="caution">
    <text evidence="1">The sequence shown here is derived from an EMBL/GenBank/DDBJ whole genome shotgun (WGS) entry which is preliminary data.</text>
</comment>
<evidence type="ECO:0000313" key="1">
    <source>
        <dbReference type="EMBL" id="GID51799.1"/>
    </source>
</evidence>
<protein>
    <submittedName>
        <fullName evidence="1">Uncharacterized protein</fullName>
    </submittedName>
</protein>
<sequence>MVTTYSPVAQLRALAAAGRLAEVADGPERGGLVAAAYELVWPIVFARVTCRFERQRGHSVCASGVGNLADECLDRFHDDVEAVVDDLLGHARQPIRQLEAWITPRLNAATVNAHRRRRGARGALQRPRLPGWLVTGLAQDPWLTALATDILTWVGTSGTAGGRLWPVESWSQKRGLATGDWPGSDPATVGREIEQVLSVMRGHPKWYESYVERPLGAKQPPVVAMATDTYGEPLFPLAPADGADRVEAELRDLAGAAVRAIAGRIGQGEAAESVVVEVIHTIFGGACAGTLDQMPHVTADPLGGIIGGLTDPARLDRIVAAVLEMVG</sequence>
<gene>
    <name evidence="1" type="ORF">Aco03nite_002030</name>
</gene>
<reference evidence="1 2" key="1">
    <citation type="submission" date="2021-01" db="EMBL/GenBank/DDBJ databases">
        <title>Whole genome shotgun sequence of Actinoplanes couchii NBRC 106145.</title>
        <authorList>
            <person name="Komaki H."/>
            <person name="Tamura T."/>
        </authorList>
    </citation>
    <scope>NUCLEOTIDE SEQUENCE [LARGE SCALE GENOMIC DNA]</scope>
    <source>
        <strain evidence="1 2">NBRC 106145</strain>
    </source>
</reference>
<dbReference type="EMBL" id="BOMG01000004">
    <property type="protein sequence ID" value="GID51799.1"/>
    <property type="molecule type" value="Genomic_DNA"/>
</dbReference>
<proteinExistence type="predicted"/>
<dbReference type="Proteomes" id="UP000612282">
    <property type="component" value="Unassembled WGS sequence"/>
</dbReference>
<accession>A0ABQ3WZV2</accession>